<reference evidence="2 3" key="1">
    <citation type="submission" date="2016-10" db="EMBL/GenBank/DDBJ databases">
        <authorList>
            <person name="de Groot N.N."/>
        </authorList>
    </citation>
    <scope>NUCLEOTIDE SEQUENCE [LARGE SCALE GENOMIC DNA]</scope>
    <source>
        <strain evidence="2 3">CGMCC 4.2026</strain>
    </source>
</reference>
<gene>
    <name evidence="2" type="ORF">SAMN05216267_1002183</name>
</gene>
<dbReference type="STRING" id="310780.SAMN05216267_1002183"/>
<protein>
    <recommendedName>
        <fullName evidence="1">SnoaL-like domain-containing protein</fullName>
    </recommendedName>
</protein>
<name>A0A1H8EHX3_9ACTN</name>
<proteinExistence type="predicted"/>
<dbReference type="EMBL" id="FODD01000002">
    <property type="protein sequence ID" value="SEN18368.1"/>
    <property type="molecule type" value="Genomic_DNA"/>
</dbReference>
<feature type="domain" description="SnoaL-like" evidence="1">
    <location>
        <begin position="9"/>
        <end position="124"/>
    </location>
</feature>
<evidence type="ECO:0000259" key="1">
    <source>
        <dbReference type="Pfam" id="PF12680"/>
    </source>
</evidence>
<keyword evidence="3" id="KW-1185">Reference proteome</keyword>
<dbReference type="OrthoDB" id="8375282at2"/>
<evidence type="ECO:0000313" key="3">
    <source>
        <dbReference type="Proteomes" id="UP000181951"/>
    </source>
</evidence>
<dbReference type="InterPro" id="IPR037401">
    <property type="entry name" value="SnoaL-like"/>
</dbReference>
<sequence length="153" mass="17129">MADLTRERVEAAYAALMTGDRGKIAEYWDENLRFEMPGHHQFSGWYNGLDDYLGKMGKLGEAHGGRFAATTRHILVLPEAGVSIDVYELDGYRPGVPEGTTSPYERLQVEGVHMLRWENGRIVEGRSALFGDGVTRGNLWWSPVDTAGERTEL</sequence>
<organism evidence="2 3">
    <name type="scientific">Actinacidiphila rubida</name>
    <dbReference type="NCBI Taxonomy" id="310780"/>
    <lineage>
        <taxon>Bacteria</taxon>
        <taxon>Bacillati</taxon>
        <taxon>Actinomycetota</taxon>
        <taxon>Actinomycetes</taxon>
        <taxon>Kitasatosporales</taxon>
        <taxon>Streptomycetaceae</taxon>
        <taxon>Actinacidiphila</taxon>
    </lineage>
</organism>
<dbReference type="Pfam" id="PF12680">
    <property type="entry name" value="SnoaL_2"/>
    <property type="match status" value="1"/>
</dbReference>
<dbReference type="SUPFAM" id="SSF54427">
    <property type="entry name" value="NTF2-like"/>
    <property type="match status" value="1"/>
</dbReference>
<dbReference type="AlphaFoldDB" id="A0A1H8EHX3"/>
<evidence type="ECO:0000313" key="2">
    <source>
        <dbReference type="EMBL" id="SEN18368.1"/>
    </source>
</evidence>
<dbReference type="InterPro" id="IPR032710">
    <property type="entry name" value="NTF2-like_dom_sf"/>
</dbReference>
<dbReference type="Proteomes" id="UP000181951">
    <property type="component" value="Unassembled WGS sequence"/>
</dbReference>
<dbReference type="Gene3D" id="3.10.450.50">
    <property type="match status" value="1"/>
</dbReference>
<accession>A0A1H8EHX3</accession>
<dbReference type="RefSeq" id="WP_069462695.1">
    <property type="nucleotide sequence ID" value="NZ_FODD01000002.1"/>
</dbReference>